<keyword evidence="3" id="KW-1185">Reference proteome</keyword>
<dbReference type="PANTHER" id="PTHR42886">
    <property type="entry name" value="RE40534P-RELATED"/>
    <property type="match status" value="1"/>
</dbReference>
<dbReference type="Gene3D" id="3.40.50.1820">
    <property type="entry name" value="alpha/beta hydrolase"/>
    <property type="match status" value="1"/>
</dbReference>
<accession>A0A6M8B6X4</accession>
<feature type="domain" description="Serine aminopeptidase S33" evidence="1">
    <location>
        <begin position="45"/>
        <end position="194"/>
    </location>
</feature>
<dbReference type="RefSeq" id="WP_159522440.1">
    <property type="nucleotide sequence ID" value="NZ_CP053642.1"/>
</dbReference>
<protein>
    <submittedName>
        <fullName evidence="2">Alpha/beta hydrolase</fullName>
    </submittedName>
</protein>
<proteinExistence type="predicted"/>
<dbReference type="InterPro" id="IPR022742">
    <property type="entry name" value="Hydrolase_4"/>
</dbReference>
<organism evidence="2 3">
    <name type="scientific">Actinomyces marmotae</name>
    <dbReference type="NCBI Taxonomy" id="2737173"/>
    <lineage>
        <taxon>Bacteria</taxon>
        <taxon>Bacillati</taxon>
        <taxon>Actinomycetota</taxon>
        <taxon>Actinomycetes</taxon>
        <taxon>Actinomycetales</taxon>
        <taxon>Actinomycetaceae</taxon>
        <taxon>Actinomyces</taxon>
    </lineage>
</organism>
<evidence type="ECO:0000313" key="3">
    <source>
        <dbReference type="Proteomes" id="UP000504752"/>
    </source>
</evidence>
<name>A0A6M8B6X4_9ACTO</name>
<dbReference type="Pfam" id="PF12146">
    <property type="entry name" value="Hydrolase_4"/>
    <property type="match status" value="1"/>
</dbReference>
<evidence type="ECO:0000259" key="1">
    <source>
        <dbReference type="Pfam" id="PF12146"/>
    </source>
</evidence>
<reference evidence="2 3" key="1">
    <citation type="submission" date="2020-05" db="EMBL/GenBank/DDBJ databases">
        <title>Actinomyces sp. zg-325.</title>
        <authorList>
            <person name="Yang C."/>
        </authorList>
    </citation>
    <scope>NUCLEOTIDE SEQUENCE [LARGE SCALE GENOMIC DNA]</scope>
    <source>
        <strain evidence="3">zg-325</strain>
    </source>
</reference>
<dbReference type="PANTHER" id="PTHR42886:SF29">
    <property type="entry name" value="PUMMELIG, ISOFORM A"/>
    <property type="match status" value="1"/>
</dbReference>
<dbReference type="Proteomes" id="UP000504752">
    <property type="component" value="Chromosome"/>
</dbReference>
<keyword evidence="2" id="KW-0378">Hydrolase</keyword>
<dbReference type="GO" id="GO:0016787">
    <property type="term" value="F:hydrolase activity"/>
    <property type="evidence" value="ECO:0007669"/>
    <property type="project" value="UniProtKB-KW"/>
</dbReference>
<dbReference type="EMBL" id="CP053642">
    <property type="protein sequence ID" value="QKD80417.1"/>
    <property type="molecule type" value="Genomic_DNA"/>
</dbReference>
<gene>
    <name evidence="2" type="ORF">HPC72_09530</name>
</gene>
<dbReference type="KEGG" id="amam:HPC72_09530"/>
<dbReference type="InterPro" id="IPR029058">
    <property type="entry name" value="AB_hydrolase_fold"/>
</dbReference>
<dbReference type="AlphaFoldDB" id="A0A6M8B6X4"/>
<evidence type="ECO:0000313" key="2">
    <source>
        <dbReference type="EMBL" id="QKD80417.1"/>
    </source>
</evidence>
<sequence>MTTIIPDLLGEPWVARHIPVTPSEAAPGADHAILVHQRDAGAARHARAVLYIHGRTDYFFQTHLSAALDAAGYEFYALEMRGCGRAGADLPEGSFPHDTTDLLVYDEEITEAVRILREEKGHDAVVLNAHSTGGLSAVLWAADHPGRLAAVTLNSPWLDLNASGFMRSYGTAAVDLMSRWMPGRVITNPAAPQADDEDAFEADPYARSLHVKWGGEWDWDLALKPSPGWPARAGFLTSVRRLQRRVRHGLGIEAPVLLCCSTASAAPGAGREAVLRADTVLDVTQMVERAPFLGEDVTVRQIPGGVHDLTLSPEPARGEYLATLTGWLSARLPQPSH</sequence>
<dbReference type="SUPFAM" id="SSF53474">
    <property type="entry name" value="alpha/beta-Hydrolases"/>
    <property type="match status" value="1"/>
</dbReference>